<accession>A0A7I4FM36</accession>
<evidence type="ECO:0000256" key="3">
    <source>
        <dbReference type="ARBA" id="ARBA00023175"/>
    </source>
</evidence>
<dbReference type="AlphaFoldDB" id="A0A7I4FM36"/>
<dbReference type="Proteomes" id="UP000006727">
    <property type="component" value="Chromosome 3"/>
</dbReference>
<evidence type="ECO:0000256" key="2">
    <source>
        <dbReference type="ARBA" id="ARBA00022840"/>
    </source>
</evidence>
<dbReference type="GO" id="GO:0008017">
    <property type="term" value="F:microtubule binding"/>
    <property type="evidence" value="ECO:0000318"/>
    <property type="project" value="GO_Central"/>
</dbReference>
<dbReference type="InParanoid" id="A0A7I4FM36"/>
<dbReference type="Pfam" id="PF00225">
    <property type="entry name" value="Kinesin"/>
    <property type="match status" value="1"/>
</dbReference>
<dbReference type="EMBL" id="ABEU02000003">
    <property type="status" value="NOT_ANNOTATED_CDS"/>
    <property type="molecule type" value="Genomic_DNA"/>
</dbReference>
<dbReference type="PANTHER" id="PTHR47969">
    <property type="entry name" value="CHROMOSOME-ASSOCIATED KINESIN KIF4A-RELATED"/>
    <property type="match status" value="1"/>
</dbReference>
<keyword evidence="3 4" id="KW-0505">Motor protein</keyword>
<comment type="similarity">
    <text evidence="4 5">Belongs to the TRAFAC class myosin-kinesin ATPase superfamily. Kinesin family.</text>
</comment>
<dbReference type="InterPro" id="IPR036961">
    <property type="entry name" value="Kinesin_motor_dom_sf"/>
</dbReference>
<name>A0A7I4FM36_PHYPA</name>
<keyword evidence="2 4" id="KW-0067">ATP-binding</keyword>
<feature type="domain" description="Kinesin motor" evidence="8">
    <location>
        <begin position="21"/>
        <end position="352"/>
    </location>
</feature>
<dbReference type="GO" id="GO:0003777">
    <property type="term" value="F:microtubule motor activity"/>
    <property type="evidence" value="ECO:0000318"/>
    <property type="project" value="GO_Central"/>
</dbReference>
<dbReference type="InterPro" id="IPR001752">
    <property type="entry name" value="Kinesin_motor_dom"/>
</dbReference>
<feature type="compositionally biased region" description="Basic and acidic residues" evidence="7">
    <location>
        <begin position="568"/>
        <end position="577"/>
    </location>
</feature>
<dbReference type="SUPFAM" id="SSF52540">
    <property type="entry name" value="P-loop containing nucleoside triphosphate hydrolases"/>
    <property type="match status" value="1"/>
</dbReference>
<dbReference type="CDD" id="cd01372">
    <property type="entry name" value="KISc_KIF4"/>
    <property type="match status" value="1"/>
</dbReference>
<dbReference type="Gramene" id="Pp3c3_21330V3.4">
    <property type="protein sequence ID" value="Pp3c3_21330V3.4"/>
    <property type="gene ID" value="Pp3c3_21330"/>
</dbReference>
<dbReference type="PROSITE" id="PS00411">
    <property type="entry name" value="KINESIN_MOTOR_1"/>
    <property type="match status" value="1"/>
</dbReference>
<evidence type="ECO:0000256" key="4">
    <source>
        <dbReference type="PROSITE-ProRule" id="PRU00283"/>
    </source>
</evidence>
<dbReference type="GO" id="GO:0016887">
    <property type="term" value="F:ATP hydrolysis activity"/>
    <property type="evidence" value="ECO:0000318"/>
    <property type="project" value="GO_Central"/>
</dbReference>
<dbReference type="GO" id="GO:0005524">
    <property type="term" value="F:ATP binding"/>
    <property type="evidence" value="ECO:0007669"/>
    <property type="project" value="UniProtKB-UniRule"/>
</dbReference>
<dbReference type="PROSITE" id="PS50067">
    <property type="entry name" value="KINESIN_MOTOR_2"/>
    <property type="match status" value="1"/>
</dbReference>
<dbReference type="PRINTS" id="PR00380">
    <property type="entry name" value="KINESINHEAVY"/>
</dbReference>
<dbReference type="GO" id="GO:0007018">
    <property type="term" value="P:microtubule-based movement"/>
    <property type="evidence" value="ECO:0000318"/>
    <property type="project" value="GO_Central"/>
</dbReference>
<evidence type="ECO:0000313" key="10">
    <source>
        <dbReference type="Proteomes" id="UP000006727"/>
    </source>
</evidence>
<evidence type="ECO:0000259" key="8">
    <source>
        <dbReference type="PROSITE" id="PS50067"/>
    </source>
</evidence>
<dbReference type="GO" id="GO:0005871">
    <property type="term" value="C:kinesin complex"/>
    <property type="evidence" value="ECO:0000318"/>
    <property type="project" value="GO_Central"/>
</dbReference>
<feature type="coiled-coil region" evidence="6">
    <location>
        <begin position="616"/>
        <end position="713"/>
    </location>
</feature>
<keyword evidence="6" id="KW-0175">Coiled coil</keyword>
<evidence type="ECO:0000256" key="5">
    <source>
        <dbReference type="RuleBase" id="RU000394"/>
    </source>
</evidence>
<reference evidence="9 10" key="2">
    <citation type="journal article" date="2018" name="Plant J.">
        <title>The Physcomitrella patens chromosome-scale assembly reveals moss genome structure and evolution.</title>
        <authorList>
            <person name="Lang D."/>
            <person name="Ullrich K.K."/>
            <person name="Murat F."/>
            <person name="Fuchs J."/>
            <person name="Jenkins J."/>
            <person name="Haas F.B."/>
            <person name="Piednoel M."/>
            <person name="Gundlach H."/>
            <person name="Van Bel M."/>
            <person name="Meyberg R."/>
            <person name="Vives C."/>
            <person name="Morata J."/>
            <person name="Symeonidi A."/>
            <person name="Hiss M."/>
            <person name="Muchero W."/>
            <person name="Kamisugi Y."/>
            <person name="Saleh O."/>
            <person name="Blanc G."/>
            <person name="Decker E.L."/>
            <person name="van Gessel N."/>
            <person name="Grimwood J."/>
            <person name="Hayes R.D."/>
            <person name="Graham S.W."/>
            <person name="Gunter L.E."/>
            <person name="McDaniel S.F."/>
            <person name="Hoernstein S.N.W."/>
            <person name="Larsson A."/>
            <person name="Li F.W."/>
            <person name="Perroud P.F."/>
            <person name="Phillips J."/>
            <person name="Ranjan P."/>
            <person name="Rokshar D.S."/>
            <person name="Rothfels C.J."/>
            <person name="Schneider L."/>
            <person name="Shu S."/>
            <person name="Stevenson D.W."/>
            <person name="Thummler F."/>
            <person name="Tillich M."/>
            <person name="Villarreal Aguilar J.C."/>
            <person name="Widiez T."/>
            <person name="Wong G.K."/>
            <person name="Wymore A."/>
            <person name="Zhang Y."/>
            <person name="Zimmer A.D."/>
            <person name="Quatrano R.S."/>
            <person name="Mayer K.F.X."/>
            <person name="Goodstein D."/>
            <person name="Casacuberta J.M."/>
            <person name="Vandepoele K."/>
            <person name="Reski R."/>
            <person name="Cuming A.C."/>
            <person name="Tuskan G.A."/>
            <person name="Maumus F."/>
            <person name="Salse J."/>
            <person name="Schmutz J."/>
            <person name="Rensing S.A."/>
        </authorList>
    </citation>
    <scope>NUCLEOTIDE SEQUENCE [LARGE SCALE GENOMIC DNA]</scope>
    <source>
        <strain evidence="9 10">cv. Gransden 2004</strain>
    </source>
</reference>
<dbReference type="FunFam" id="3.40.850.10:FF:000105">
    <property type="entry name" value="Kinesin-like protein"/>
    <property type="match status" value="1"/>
</dbReference>
<protein>
    <recommendedName>
        <fullName evidence="5">Kinesin-like protein</fullName>
    </recommendedName>
</protein>
<dbReference type="InterPro" id="IPR027417">
    <property type="entry name" value="P-loop_NTPase"/>
</dbReference>
<evidence type="ECO:0000313" key="9">
    <source>
        <dbReference type="EnsemblPlants" id="Pp3c3_21330V3.2"/>
    </source>
</evidence>
<evidence type="ECO:0000256" key="1">
    <source>
        <dbReference type="ARBA" id="ARBA00022741"/>
    </source>
</evidence>
<feature type="region of interest" description="Disordered" evidence="7">
    <location>
        <begin position="562"/>
        <end position="584"/>
    </location>
</feature>
<keyword evidence="1 4" id="KW-0547">Nucleotide-binding</keyword>
<dbReference type="GO" id="GO:0005737">
    <property type="term" value="C:cytoplasm"/>
    <property type="evidence" value="ECO:0000318"/>
    <property type="project" value="GO_Central"/>
</dbReference>
<keyword evidence="5" id="KW-0493">Microtubule</keyword>
<keyword evidence="10" id="KW-1185">Reference proteome</keyword>
<evidence type="ECO:0000256" key="7">
    <source>
        <dbReference type="SAM" id="MobiDB-lite"/>
    </source>
</evidence>
<feature type="coiled-coil region" evidence="6">
    <location>
        <begin position="430"/>
        <end position="478"/>
    </location>
</feature>
<feature type="binding site" evidence="4">
    <location>
        <begin position="100"/>
        <end position="107"/>
    </location>
    <ligand>
        <name>ATP</name>
        <dbReference type="ChEBI" id="CHEBI:30616"/>
    </ligand>
</feature>
<dbReference type="Gene3D" id="3.40.850.10">
    <property type="entry name" value="Kinesin motor domain"/>
    <property type="match status" value="1"/>
</dbReference>
<dbReference type="SMART" id="SM00129">
    <property type="entry name" value="KISc"/>
    <property type="match status" value="1"/>
</dbReference>
<organism evidence="9 10">
    <name type="scientific">Physcomitrium patens</name>
    <name type="common">Spreading-leaved earth moss</name>
    <name type="synonym">Physcomitrella patens</name>
    <dbReference type="NCBI Taxonomy" id="3218"/>
    <lineage>
        <taxon>Eukaryota</taxon>
        <taxon>Viridiplantae</taxon>
        <taxon>Streptophyta</taxon>
        <taxon>Embryophyta</taxon>
        <taxon>Bryophyta</taxon>
        <taxon>Bryophytina</taxon>
        <taxon>Bryopsida</taxon>
        <taxon>Funariidae</taxon>
        <taxon>Funariales</taxon>
        <taxon>Funariaceae</taxon>
        <taxon>Physcomitrium</taxon>
    </lineage>
</organism>
<reference evidence="9 10" key="1">
    <citation type="journal article" date="2008" name="Science">
        <title>The Physcomitrella genome reveals evolutionary insights into the conquest of land by plants.</title>
        <authorList>
            <person name="Rensing S."/>
            <person name="Lang D."/>
            <person name="Zimmer A."/>
            <person name="Terry A."/>
            <person name="Salamov A."/>
            <person name="Shapiro H."/>
            <person name="Nishiyama T."/>
            <person name="Perroud P.-F."/>
            <person name="Lindquist E."/>
            <person name="Kamisugi Y."/>
            <person name="Tanahashi T."/>
            <person name="Sakakibara K."/>
            <person name="Fujita T."/>
            <person name="Oishi K."/>
            <person name="Shin-I T."/>
            <person name="Kuroki Y."/>
            <person name="Toyoda A."/>
            <person name="Suzuki Y."/>
            <person name="Hashimoto A."/>
            <person name="Yamaguchi K."/>
            <person name="Sugano A."/>
            <person name="Kohara Y."/>
            <person name="Fujiyama A."/>
            <person name="Anterola A."/>
            <person name="Aoki S."/>
            <person name="Ashton N."/>
            <person name="Barbazuk W.B."/>
            <person name="Barker E."/>
            <person name="Bennetzen J."/>
            <person name="Bezanilla M."/>
            <person name="Blankenship R."/>
            <person name="Cho S.H."/>
            <person name="Dutcher S."/>
            <person name="Estelle M."/>
            <person name="Fawcett J.A."/>
            <person name="Gundlach H."/>
            <person name="Hanada K."/>
            <person name="Heyl A."/>
            <person name="Hicks K.A."/>
            <person name="Hugh J."/>
            <person name="Lohr M."/>
            <person name="Mayer K."/>
            <person name="Melkozernov A."/>
            <person name="Murata T."/>
            <person name="Nelson D."/>
            <person name="Pils B."/>
            <person name="Prigge M."/>
            <person name="Reiss B."/>
            <person name="Renner T."/>
            <person name="Rombauts S."/>
            <person name="Rushton P."/>
            <person name="Sanderfoot A."/>
            <person name="Schween G."/>
            <person name="Shiu S.-H."/>
            <person name="Stueber K."/>
            <person name="Theodoulou F.L."/>
            <person name="Tu H."/>
            <person name="Van de Peer Y."/>
            <person name="Verrier P.J."/>
            <person name="Waters E."/>
            <person name="Wood A."/>
            <person name="Yang L."/>
            <person name="Cove D."/>
            <person name="Cuming A."/>
            <person name="Hasebe M."/>
            <person name="Lucas S."/>
            <person name="Mishler D.B."/>
            <person name="Reski R."/>
            <person name="Grigoriev I."/>
            <person name="Quatrano R.S."/>
            <person name="Boore J.L."/>
        </authorList>
    </citation>
    <scope>NUCLEOTIDE SEQUENCE [LARGE SCALE GENOMIC DNA]</scope>
    <source>
        <strain evidence="9 10">cv. Gransden 2004</strain>
    </source>
</reference>
<dbReference type="GO" id="GO:0005874">
    <property type="term" value="C:microtubule"/>
    <property type="evidence" value="ECO:0000318"/>
    <property type="project" value="GO_Central"/>
</dbReference>
<proteinExistence type="inferred from homology"/>
<dbReference type="PANTHER" id="PTHR47969:SF29">
    <property type="entry name" value="KINESIN-LIKE PROTEIN"/>
    <property type="match status" value="1"/>
</dbReference>
<dbReference type="InterPro" id="IPR027640">
    <property type="entry name" value="Kinesin-like_fam"/>
</dbReference>
<dbReference type="Gramene" id="Pp3c3_21330V3.2">
    <property type="protein sequence ID" value="Pp3c3_21330V3.2"/>
    <property type="gene ID" value="Pp3c3_21330"/>
</dbReference>
<evidence type="ECO:0000256" key="6">
    <source>
        <dbReference type="SAM" id="Coils"/>
    </source>
</evidence>
<reference evidence="9" key="3">
    <citation type="submission" date="2020-12" db="UniProtKB">
        <authorList>
            <consortium name="EnsemblPlants"/>
        </authorList>
    </citation>
    <scope>IDENTIFICATION</scope>
</reference>
<dbReference type="EnsemblPlants" id="Pp3c3_21330V3.2">
    <property type="protein sequence ID" value="Pp3c3_21330V3.2"/>
    <property type="gene ID" value="Pp3c3_21330"/>
</dbReference>
<sequence length="844" mass="94719">MTVPLSPSQYDSPALDDGCSSVRVAVRARPLIEKEIVEKCKECVSYSQDGKQVVLGKDRRFTFDHVFGPIVSQEDVYIDCVKPLVESCCAGYNATVLAYGQTGSGKTFTMGCGNNASLLEEELGILPRAIRQLFECVEERSNQAEFLIKCAFVEIYNEEIKDLLHPDTPSRSISIREDANGDIVLAGVKEEVVTSFESMIRFLEHGSVFRTTGSTLMNQHSSRSHAIFTIIVEQRSIVECTNTNDVITAKFHLVDLAGSERAKRTGAVGMRFKESVTINCGLLALGNVISALGDERKRCQHVPYRESKLTRMLQDSLGGNSRTCMIACISTADTNFEETLNTLKYANRARNIRNNPVINRDPQSVMLNQLRQEIRALQVELLNLRMHNMGLETVSGPQSLEILLEDESHREFLADIRARADISVGMTAELNAVRRKSRESEQECLKLKDEIQALELLVNKLQEEMLEMRIERDHCQLKLDEVNSEMMALKQVVPRWESCNDIGFAVKSHLSEMMKRVVGGIDDEGSGLASSESSFSSLDRPASADTAMRKFEKDLNPMTDWVTPRDSGLIDRPKTQPEDSQAVGSMRNLFSPSKADVKRVNCNSPNQANRGTRNIINQHLRTIRVLEERLAVKESDVKSKDEALKEATEDLARDERIFAEKMKEIKILKKLAQDLSNEKKTLMQKTEKDASIISRLSEEAMAKEDELGRLRTSIETLQTGRPDAFVMNGAGVPGLPVAVMNPKGKNDDCYSDNMENSDEAKGDVLDGSIDMGDTFDQACLSDLSEKLKVGDTKEGFLSEKIAFEEQKHLEEDERVQTREFKRNKQRFNLLSNCLWPKPCETRDN</sequence>
<dbReference type="EnsemblPlants" id="Pp3c3_21330V3.4">
    <property type="protein sequence ID" value="Pp3c3_21330V3.4"/>
    <property type="gene ID" value="Pp3c3_21330"/>
</dbReference>
<dbReference type="InterPro" id="IPR019821">
    <property type="entry name" value="Kinesin_motor_CS"/>
</dbReference>